<evidence type="ECO:0000313" key="20">
    <source>
        <dbReference type="Proteomes" id="UP001515480"/>
    </source>
</evidence>
<feature type="transmembrane region" description="Helical" evidence="18">
    <location>
        <begin position="297"/>
        <end position="315"/>
    </location>
</feature>
<comment type="catalytic activity">
    <reaction evidence="4">
        <text>L-alpha-aminoacyl-L-histidine(out) = L-alpha-aminoacyl-L-histidine(in)</text>
        <dbReference type="Rhea" id="RHEA:79375"/>
        <dbReference type="ChEBI" id="CHEBI:229967"/>
    </reaction>
</comment>
<comment type="caution">
    <text evidence="19">The sequence shown here is derived from an EMBL/GenBank/DDBJ whole genome shotgun (WGS) entry which is preliminary data.</text>
</comment>
<feature type="transmembrane region" description="Helical" evidence="18">
    <location>
        <begin position="381"/>
        <end position="399"/>
    </location>
</feature>
<evidence type="ECO:0000256" key="10">
    <source>
        <dbReference type="ARBA" id="ARBA00044903"/>
    </source>
</evidence>
<dbReference type="InterPro" id="IPR011701">
    <property type="entry name" value="MFS"/>
</dbReference>
<dbReference type="InterPro" id="IPR036259">
    <property type="entry name" value="MFS_trans_sf"/>
</dbReference>
<keyword evidence="18" id="KW-0472">Membrane</keyword>
<evidence type="ECO:0000256" key="8">
    <source>
        <dbReference type="ARBA" id="ARBA00044899"/>
    </source>
</evidence>
<evidence type="ECO:0000256" key="13">
    <source>
        <dbReference type="ARBA" id="ARBA00044924"/>
    </source>
</evidence>
<comment type="subunit">
    <text evidence="17">Homodimer. Interacts with lysosomal protein GLMP (via lumenal domain); the interaction starts while both proteins are still in the endoplasmic reticulum and is required for stabilization of MFSD1 in lysosomes but has no direct effect on its targeting to lysosomes or transporter activity.</text>
</comment>
<feature type="transmembrane region" description="Helical" evidence="18">
    <location>
        <begin position="224"/>
        <end position="245"/>
    </location>
</feature>
<evidence type="ECO:0000313" key="19">
    <source>
        <dbReference type="EMBL" id="KAL1525398.1"/>
    </source>
</evidence>
<gene>
    <name evidence="19" type="ORF">AB1Y20_020257</name>
</gene>
<comment type="catalytic activity">
    <reaction evidence="1">
        <text>L-lysyl-L-alanine(out) = L-lysyl-L-alanine(in)</text>
        <dbReference type="Rhea" id="RHEA:79399"/>
        <dbReference type="ChEBI" id="CHEBI:229954"/>
    </reaction>
</comment>
<proteinExistence type="predicted"/>
<comment type="catalytic activity">
    <reaction evidence="8">
        <text>L-arginyl-L-alpha-amino acid(out) = L-arginyl-L-alpha-amino acid(in)</text>
        <dbReference type="Rhea" id="RHEA:79371"/>
        <dbReference type="ChEBI" id="CHEBI:84315"/>
    </reaction>
</comment>
<dbReference type="Proteomes" id="UP001515480">
    <property type="component" value="Unassembled WGS sequence"/>
</dbReference>
<protein>
    <recommendedName>
        <fullName evidence="14">Lysosomal dipeptide transporter MFSD1</fullName>
    </recommendedName>
    <alternativeName>
        <fullName evidence="15">Major facilitator superfamily domain-containing protein 1</fullName>
    </alternativeName>
</protein>
<evidence type="ECO:0000256" key="7">
    <source>
        <dbReference type="ARBA" id="ARBA00044898"/>
    </source>
</evidence>
<dbReference type="Pfam" id="PF07690">
    <property type="entry name" value="MFS_1"/>
    <property type="match status" value="1"/>
</dbReference>
<evidence type="ECO:0000256" key="16">
    <source>
        <dbReference type="ARBA" id="ARBA00045709"/>
    </source>
</evidence>
<evidence type="ECO:0000256" key="3">
    <source>
        <dbReference type="ARBA" id="ARBA00044881"/>
    </source>
</evidence>
<dbReference type="GO" id="GO:0022857">
    <property type="term" value="F:transmembrane transporter activity"/>
    <property type="evidence" value="ECO:0007669"/>
    <property type="project" value="InterPro"/>
</dbReference>
<comment type="catalytic activity">
    <reaction evidence="5">
        <text>L-lysyl-L-alpha-amino acid(out) = L-lysyl-L-alpha-amino acid(in)</text>
        <dbReference type="Rhea" id="RHEA:79387"/>
        <dbReference type="ChEBI" id="CHEBI:229965"/>
    </reaction>
</comment>
<keyword evidence="18" id="KW-0812">Transmembrane</keyword>
<comment type="catalytic activity">
    <reaction evidence="9">
        <text>L-lysyl-L-lysine(out) = L-lysyl-L-lysine(in)</text>
        <dbReference type="Rhea" id="RHEA:79403"/>
        <dbReference type="ChEBI" id="CHEBI:229956"/>
    </reaction>
</comment>
<reference evidence="19 20" key="1">
    <citation type="journal article" date="2024" name="Science">
        <title>Giant polyketide synthase enzymes in the biosynthesis of giant marine polyether toxins.</title>
        <authorList>
            <person name="Fallon T.R."/>
            <person name="Shende V.V."/>
            <person name="Wierzbicki I.H."/>
            <person name="Pendleton A.L."/>
            <person name="Watervoot N.F."/>
            <person name="Auber R.P."/>
            <person name="Gonzalez D.J."/>
            <person name="Wisecaver J.H."/>
            <person name="Moore B.S."/>
        </authorList>
    </citation>
    <scope>NUCLEOTIDE SEQUENCE [LARGE SCALE GENOMIC DNA]</scope>
    <source>
        <strain evidence="19 20">12B1</strain>
    </source>
</reference>
<comment type="catalytic activity">
    <reaction evidence="7">
        <text>L-aspartyl-L-lysine(out) = L-aspartyl-L-lysine(in)</text>
        <dbReference type="Rhea" id="RHEA:79411"/>
        <dbReference type="ChEBI" id="CHEBI:229953"/>
    </reaction>
</comment>
<keyword evidence="18" id="KW-1133">Transmembrane helix</keyword>
<feature type="transmembrane region" description="Helical" evidence="18">
    <location>
        <begin position="77"/>
        <end position="97"/>
    </location>
</feature>
<evidence type="ECO:0000256" key="11">
    <source>
        <dbReference type="ARBA" id="ARBA00044912"/>
    </source>
</evidence>
<dbReference type="PANTHER" id="PTHR23512">
    <property type="entry name" value="MAJOR FACILITATOR SUPERFAMILY DOMAIN-CONTAINING PROTEIN 1"/>
    <property type="match status" value="1"/>
</dbReference>
<evidence type="ECO:0000256" key="17">
    <source>
        <dbReference type="ARBA" id="ARBA00046376"/>
    </source>
</evidence>
<sequence length="446" mass="47722">MGGSRLLLAGCVAYGLFANHWSRDSLGALEVPLESRSPYQLTVRQYHSLTSIFFIPNLIVPIVAGVIAQRYGASKTYAAFFALATVGNLLVGLSVLAGQESAFSVLMGGRLLMGLAYEAVDMLPIGFMAPRFEDSWSTTVGMLNGINRLGSVLNFLLEPVLYRTGGLTLALFLPSLVGASGFLTALIAYRIDTTTSRTASTENQEEAPTARILFTRESVGHVPYLFWLYLLGGACVYGAVVPFWFVGAKHLQLKFGLPLEAADALLLFPEGMIAVIAPPFGLLIDRQHWSLSKRLKVSAASLALIPLSLLCLAWLPLWPIFVTLALGTAYALAQNLVWASITLVSPSPLLNLCSGLTGSGLNVLPSFVPLLLFTGDTSIDLTILAAIGGLGVVAYLLAVRESLSRNRTEDAPAAPCQAQSCMMESMEMTHGSSRVQEASRKSVDSS</sequence>
<comment type="catalytic activity">
    <reaction evidence="3">
        <text>L-alpha-aminoacyl-L-arginine(out) = L-alpha-aminoacyl-L-arginine(in)</text>
        <dbReference type="Rhea" id="RHEA:79367"/>
        <dbReference type="ChEBI" id="CHEBI:229968"/>
    </reaction>
</comment>
<evidence type="ECO:0000256" key="2">
    <source>
        <dbReference type="ARBA" id="ARBA00044878"/>
    </source>
</evidence>
<evidence type="ECO:0000256" key="18">
    <source>
        <dbReference type="SAM" id="Phobius"/>
    </source>
</evidence>
<feature type="transmembrane region" description="Helical" evidence="18">
    <location>
        <begin position="321"/>
        <end position="344"/>
    </location>
</feature>
<evidence type="ECO:0000256" key="6">
    <source>
        <dbReference type="ARBA" id="ARBA00044893"/>
    </source>
</evidence>
<feature type="transmembrane region" description="Helical" evidence="18">
    <location>
        <begin position="356"/>
        <end position="375"/>
    </location>
</feature>
<accession>A0AB34JWU7</accession>
<evidence type="ECO:0000256" key="9">
    <source>
        <dbReference type="ARBA" id="ARBA00044900"/>
    </source>
</evidence>
<dbReference type="PANTHER" id="PTHR23512:SF12">
    <property type="entry name" value="TRANSPORTER, PUTATIVE (AFU_ORTHOLOGUE AFUA_4G00260)-RELATED"/>
    <property type="match status" value="1"/>
</dbReference>
<evidence type="ECO:0000256" key="5">
    <source>
        <dbReference type="ARBA" id="ARBA00044891"/>
    </source>
</evidence>
<keyword evidence="20" id="KW-1185">Reference proteome</keyword>
<comment type="catalytic activity">
    <reaction evidence="12">
        <text>L-alanyl-L-lysine(out) = L-alanyl-L-lysine(in)</text>
        <dbReference type="Rhea" id="RHEA:79415"/>
        <dbReference type="ChEBI" id="CHEBI:192470"/>
    </reaction>
</comment>
<organism evidence="19 20">
    <name type="scientific">Prymnesium parvum</name>
    <name type="common">Toxic golden alga</name>
    <dbReference type="NCBI Taxonomy" id="97485"/>
    <lineage>
        <taxon>Eukaryota</taxon>
        <taxon>Haptista</taxon>
        <taxon>Haptophyta</taxon>
        <taxon>Prymnesiophyceae</taxon>
        <taxon>Prymnesiales</taxon>
        <taxon>Prymnesiaceae</taxon>
        <taxon>Prymnesium</taxon>
    </lineage>
</organism>
<feature type="transmembrane region" description="Helical" evidence="18">
    <location>
        <begin position="46"/>
        <end position="68"/>
    </location>
</feature>
<evidence type="ECO:0000256" key="4">
    <source>
        <dbReference type="ARBA" id="ARBA00044884"/>
    </source>
</evidence>
<comment type="catalytic activity">
    <reaction evidence="11">
        <text>L-histidyl-L-alpha-amino acid(out) = L-histidyl-L-alpha-amino acid(in)</text>
        <dbReference type="Rhea" id="RHEA:79379"/>
        <dbReference type="ChEBI" id="CHEBI:229964"/>
    </reaction>
</comment>
<feature type="transmembrane region" description="Helical" evidence="18">
    <location>
        <begin position="265"/>
        <end position="285"/>
    </location>
</feature>
<dbReference type="InterPro" id="IPR052187">
    <property type="entry name" value="MFSD1"/>
</dbReference>
<evidence type="ECO:0000256" key="15">
    <source>
        <dbReference type="ARBA" id="ARBA00045018"/>
    </source>
</evidence>
<name>A0AB34JWU7_PRYPA</name>
<comment type="catalytic activity">
    <reaction evidence="6">
        <text>L-alpha-aminoacyl-L-lysine(out) = L-alpha-aminoacyl-L-lysine(in)</text>
        <dbReference type="Rhea" id="RHEA:79383"/>
        <dbReference type="ChEBI" id="CHEBI:229966"/>
    </reaction>
</comment>
<dbReference type="SUPFAM" id="SSF103473">
    <property type="entry name" value="MFS general substrate transporter"/>
    <property type="match status" value="1"/>
</dbReference>
<feature type="transmembrane region" description="Helical" evidence="18">
    <location>
        <begin position="167"/>
        <end position="189"/>
    </location>
</feature>
<dbReference type="AlphaFoldDB" id="A0AB34JWU7"/>
<evidence type="ECO:0000256" key="12">
    <source>
        <dbReference type="ARBA" id="ARBA00044919"/>
    </source>
</evidence>
<comment type="catalytic activity">
    <reaction evidence="13">
        <text>L-lysyl-glycine(out) = L-lysyl-glycine(in)</text>
        <dbReference type="Rhea" id="RHEA:79407"/>
        <dbReference type="ChEBI" id="CHEBI:191202"/>
    </reaction>
</comment>
<comment type="function">
    <text evidence="16">Lysosomal dipeptide uniporter that selectively exports lysine, arginine or histidine-containing dipeptides with a net positive charge from the lysosome lumen into the cytosol. Could play a role in a specific type of protein O-glycosylation indirectly regulating macrophages migration and tissue invasion. Also essential for liver homeostasis.</text>
</comment>
<dbReference type="EMBL" id="JBGBPQ010000004">
    <property type="protein sequence ID" value="KAL1525398.1"/>
    <property type="molecule type" value="Genomic_DNA"/>
</dbReference>
<evidence type="ECO:0000256" key="14">
    <source>
        <dbReference type="ARBA" id="ARBA00044985"/>
    </source>
</evidence>
<dbReference type="Gene3D" id="1.20.1250.20">
    <property type="entry name" value="MFS general substrate transporter like domains"/>
    <property type="match status" value="1"/>
</dbReference>
<comment type="catalytic activity">
    <reaction evidence="10">
        <text>L-arginyl-glycine(out) = L-arginyl-glycine(in)</text>
        <dbReference type="Rhea" id="RHEA:79391"/>
        <dbReference type="ChEBI" id="CHEBI:229955"/>
    </reaction>
</comment>
<comment type="catalytic activity">
    <reaction evidence="2">
        <text>L-histidyl-glycine(out) = L-histidyl-glycine(in)</text>
        <dbReference type="Rhea" id="RHEA:79395"/>
        <dbReference type="ChEBI" id="CHEBI:229957"/>
    </reaction>
</comment>
<evidence type="ECO:0000256" key="1">
    <source>
        <dbReference type="ARBA" id="ARBA00044876"/>
    </source>
</evidence>